<organism evidence="5 6">
    <name type="scientific">Microbotryum intermedium</name>
    <dbReference type="NCBI Taxonomy" id="269621"/>
    <lineage>
        <taxon>Eukaryota</taxon>
        <taxon>Fungi</taxon>
        <taxon>Dikarya</taxon>
        <taxon>Basidiomycota</taxon>
        <taxon>Pucciniomycotina</taxon>
        <taxon>Microbotryomycetes</taxon>
        <taxon>Microbotryales</taxon>
        <taxon>Microbotryaceae</taxon>
        <taxon>Microbotryum</taxon>
    </lineage>
</organism>
<name>A0A238FU30_9BASI</name>
<dbReference type="OrthoDB" id="2537901at2759"/>
<keyword evidence="2" id="KW-0539">Nucleus</keyword>
<feature type="compositionally biased region" description="Polar residues" evidence="3">
    <location>
        <begin position="23"/>
        <end position="38"/>
    </location>
</feature>
<dbReference type="InterPro" id="IPR039883">
    <property type="entry name" value="Fcf2/DNTTIP2"/>
</dbReference>
<proteinExistence type="predicted"/>
<feature type="region of interest" description="Disordered" evidence="3">
    <location>
        <begin position="1"/>
        <end position="185"/>
    </location>
</feature>
<feature type="compositionally biased region" description="Acidic residues" evidence="3">
    <location>
        <begin position="64"/>
        <end position="76"/>
    </location>
</feature>
<feature type="domain" description="Fcf2 pre-rRNA processing C-terminal" evidence="4">
    <location>
        <begin position="229"/>
        <end position="324"/>
    </location>
</feature>
<gene>
    <name evidence="5" type="ORF">BQ2448_7757</name>
</gene>
<reference evidence="6" key="1">
    <citation type="submission" date="2016-09" db="EMBL/GenBank/DDBJ databases">
        <authorList>
            <person name="Jeantristanb JTB J.-T."/>
            <person name="Ricardo R."/>
        </authorList>
    </citation>
    <scope>NUCLEOTIDE SEQUENCE [LARGE SCALE GENOMIC DNA]</scope>
</reference>
<evidence type="ECO:0000313" key="5">
    <source>
        <dbReference type="EMBL" id="SCV74728.1"/>
    </source>
</evidence>
<dbReference type="STRING" id="269621.A0A238FU30"/>
<dbReference type="Proteomes" id="UP000198372">
    <property type="component" value="Unassembled WGS sequence"/>
</dbReference>
<dbReference type="GO" id="GO:0006396">
    <property type="term" value="P:RNA processing"/>
    <property type="evidence" value="ECO:0007669"/>
    <property type="project" value="TreeGrafter"/>
</dbReference>
<dbReference type="AlphaFoldDB" id="A0A238FU30"/>
<accession>A0A238FU30</accession>
<evidence type="ECO:0000256" key="2">
    <source>
        <dbReference type="ARBA" id="ARBA00023242"/>
    </source>
</evidence>
<evidence type="ECO:0000256" key="1">
    <source>
        <dbReference type="ARBA" id="ARBA00004604"/>
    </source>
</evidence>
<feature type="compositionally biased region" description="Low complexity" evidence="3">
    <location>
        <begin position="39"/>
        <end position="63"/>
    </location>
</feature>
<dbReference type="Pfam" id="PF08698">
    <property type="entry name" value="Fcf2"/>
    <property type="match status" value="1"/>
</dbReference>
<keyword evidence="6" id="KW-1185">Reference proteome</keyword>
<evidence type="ECO:0000313" key="6">
    <source>
        <dbReference type="Proteomes" id="UP000198372"/>
    </source>
</evidence>
<comment type="subcellular location">
    <subcellularLocation>
        <location evidence="1">Nucleus</location>
        <location evidence="1">Nucleolus</location>
    </subcellularLocation>
</comment>
<dbReference type="EMBL" id="FMSP01000023">
    <property type="protein sequence ID" value="SCV74728.1"/>
    <property type="molecule type" value="Genomic_DNA"/>
</dbReference>
<dbReference type="PANTHER" id="PTHR21686:SF12">
    <property type="entry name" value="DEOXYNUCLEOTIDYLTRANSFERASE TERMINAL-INTERACTING PROTEIN 2"/>
    <property type="match status" value="1"/>
</dbReference>
<evidence type="ECO:0000259" key="4">
    <source>
        <dbReference type="Pfam" id="PF08698"/>
    </source>
</evidence>
<feature type="compositionally biased region" description="Acidic residues" evidence="3">
    <location>
        <begin position="124"/>
        <end position="144"/>
    </location>
</feature>
<evidence type="ECO:0000256" key="3">
    <source>
        <dbReference type="SAM" id="MobiDB-lite"/>
    </source>
</evidence>
<dbReference type="PANTHER" id="PTHR21686">
    <property type="entry name" value="DEOXYNUCLEOTIDYLTRANSFERASE TERMINAL-INTERACTING PROTEIN 2"/>
    <property type="match status" value="1"/>
</dbReference>
<feature type="compositionally biased region" description="Low complexity" evidence="3">
    <location>
        <begin position="1"/>
        <end position="12"/>
    </location>
</feature>
<dbReference type="GO" id="GO:0003723">
    <property type="term" value="F:RNA binding"/>
    <property type="evidence" value="ECO:0007669"/>
    <property type="project" value="TreeGrafter"/>
</dbReference>
<sequence length="345" mass="37565">MPSTRASSSSSARPPPPLFSPTEDTTIASVSSHTVDQRSSSAAESASSSSASSSSSSSSSSDSSSDDDEEDDDDPLDSQTRQQMKALLLKARQAACSQGKKGEGKAVQDDDALANNEEVITFGDEQDDETSDDDADDEDDDDDEPKASTSNASVLPKSLVAPLKVNRGLNTTSKKPVRSDNRKPETAMREFAIANASKFTSGKVIKGDKWGMMPMKSLSKKELKARHPPTAGPSWFNMPAPTMTPQLKREVQAMRLRNALDPKRFYRGDAAKADSKLPEFFQVGHVLNESQRATNAEPIGKVKKRSFVEELIEDEQAKAYTKRKTLEVMRKGMSGRKGKAKRRKV</sequence>
<protein>
    <submittedName>
        <fullName evidence="5">BQ2448_7757 protein</fullName>
    </submittedName>
</protein>
<dbReference type="GO" id="GO:0005730">
    <property type="term" value="C:nucleolus"/>
    <property type="evidence" value="ECO:0007669"/>
    <property type="project" value="UniProtKB-SubCell"/>
</dbReference>
<dbReference type="InterPro" id="IPR014810">
    <property type="entry name" value="Fcf2_C"/>
</dbReference>